<keyword evidence="3" id="KW-0479">Metal-binding</keyword>
<sequence length="151" mass="18020">MDCEKDECSICLDIILKETCHQLECNHRYHYNCILDWYGQSNLCPNCRCEFIITDENPINGQPQYQINEHISDPNLQWCKQIGHSIVQYVDIEIGGQTIDKQYGTWLDIWNELMADDNNKKNKKNEKYDKNQNNKYNNQNKKKKLMKISKR</sequence>
<evidence type="ECO:0000256" key="1">
    <source>
        <dbReference type="ARBA" id="ARBA00004328"/>
    </source>
</evidence>
<evidence type="ECO:0000256" key="8">
    <source>
        <dbReference type="SAM" id="MobiDB-lite"/>
    </source>
</evidence>
<dbReference type="InterPro" id="IPR001841">
    <property type="entry name" value="Znf_RING"/>
</dbReference>
<dbReference type="SUPFAM" id="SSF57850">
    <property type="entry name" value="RING/U-box"/>
    <property type="match status" value="1"/>
</dbReference>
<dbReference type="InterPro" id="IPR031654">
    <property type="entry name" value="Capsid_N"/>
</dbReference>
<keyword evidence="6" id="KW-0946">Virion</keyword>
<dbReference type="PANTHER" id="PTHR45969">
    <property type="entry name" value="RING ZINC FINGER PROTEIN-RELATED"/>
    <property type="match status" value="1"/>
</dbReference>
<dbReference type="GO" id="GO:0061630">
    <property type="term" value="F:ubiquitin protein ligase activity"/>
    <property type="evidence" value="ECO:0007669"/>
    <property type="project" value="TreeGrafter"/>
</dbReference>
<evidence type="ECO:0000256" key="4">
    <source>
        <dbReference type="ARBA" id="ARBA00022771"/>
    </source>
</evidence>
<protein>
    <submittedName>
        <fullName evidence="10">NCLDV major capsid protein</fullName>
    </submittedName>
</protein>
<proteinExistence type="predicted"/>
<keyword evidence="5" id="KW-0862">Zinc</keyword>
<feature type="compositionally biased region" description="Basic and acidic residues" evidence="8">
    <location>
        <begin position="120"/>
        <end position="132"/>
    </location>
</feature>
<dbReference type="EMBL" id="MK072068">
    <property type="protein sequence ID" value="AYV77956.1"/>
    <property type="molecule type" value="Genomic_DNA"/>
</dbReference>
<dbReference type="GO" id="GO:0016567">
    <property type="term" value="P:protein ubiquitination"/>
    <property type="evidence" value="ECO:0007669"/>
    <property type="project" value="TreeGrafter"/>
</dbReference>
<dbReference type="SMART" id="SM00184">
    <property type="entry name" value="RING"/>
    <property type="match status" value="1"/>
</dbReference>
<evidence type="ECO:0000256" key="5">
    <source>
        <dbReference type="ARBA" id="ARBA00022833"/>
    </source>
</evidence>
<feature type="compositionally biased region" description="Basic residues" evidence="8">
    <location>
        <begin position="140"/>
        <end position="151"/>
    </location>
</feature>
<feature type="region of interest" description="Disordered" evidence="8">
    <location>
        <begin position="120"/>
        <end position="151"/>
    </location>
</feature>
<evidence type="ECO:0000313" key="10">
    <source>
        <dbReference type="EMBL" id="AYV77956.1"/>
    </source>
</evidence>
<comment type="subcellular location">
    <subcellularLocation>
        <location evidence="1">Virion</location>
    </subcellularLocation>
</comment>
<keyword evidence="4 7" id="KW-0863">Zinc-finger</keyword>
<dbReference type="PROSITE" id="PS50089">
    <property type="entry name" value="ZF_RING_2"/>
    <property type="match status" value="1"/>
</dbReference>
<organism evidence="10">
    <name type="scientific">Edafosvirus sp</name>
    <dbReference type="NCBI Taxonomy" id="2487765"/>
    <lineage>
        <taxon>Viruses</taxon>
        <taxon>Varidnaviria</taxon>
        <taxon>Bamfordvirae</taxon>
        <taxon>Nucleocytoviricota</taxon>
        <taxon>Megaviricetes</taxon>
        <taxon>Imitervirales</taxon>
        <taxon>Mimiviridae</taxon>
        <taxon>Klosneuvirinae</taxon>
    </lineage>
</organism>
<dbReference type="SUPFAM" id="SSF49749">
    <property type="entry name" value="Group II dsDNA viruses VP"/>
    <property type="match status" value="1"/>
</dbReference>
<dbReference type="GO" id="GO:0008270">
    <property type="term" value="F:zinc ion binding"/>
    <property type="evidence" value="ECO:0007669"/>
    <property type="project" value="UniProtKB-KW"/>
</dbReference>
<evidence type="ECO:0000256" key="3">
    <source>
        <dbReference type="ARBA" id="ARBA00022723"/>
    </source>
</evidence>
<keyword evidence="2" id="KW-0167">Capsid protein</keyword>
<evidence type="ECO:0000256" key="2">
    <source>
        <dbReference type="ARBA" id="ARBA00022561"/>
    </source>
</evidence>
<dbReference type="InterPro" id="IPR016112">
    <property type="entry name" value="VP_dsDNA_II"/>
</dbReference>
<dbReference type="Pfam" id="PF16903">
    <property type="entry name" value="Capsid_N"/>
    <property type="match status" value="1"/>
</dbReference>
<evidence type="ECO:0000256" key="7">
    <source>
        <dbReference type="PROSITE-ProRule" id="PRU00175"/>
    </source>
</evidence>
<evidence type="ECO:0000256" key="6">
    <source>
        <dbReference type="ARBA" id="ARBA00022844"/>
    </source>
</evidence>
<gene>
    <name evidence="10" type="ORF">Edafosvirus3_34</name>
</gene>
<dbReference type="PANTHER" id="PTHR45969:SF69">
    <property type="entry name" value="FINGER DOMAIN PROTEIN, PUTATIVE (AFU_ORTHOLOGUE AFUA_3G12190)-RELATED"/>
    <property type="match status" value="1"/>
</dbReference>
<dbReference type="Pfam" id="PF13639">
    <property type="entry name" value="zf-RING_2"/>
    <property type="match status" value="1"/>
</dbReference>
<feature type="domain" description="RING-type" evidence="9">
    <location>
        <begin position="8"/>
        <end position="48"/>
    </location>
</feature>
<name>A0A3G4ZST2_9VIRU</name>
<dbReference type="GO" id="GO:0019028">
    <property type="term" value="C:viral capsid"/>
    <property type="evidence" value="ECO:0007669"/>
    <property type="project" value="UniProtKB-KW"/>
</dbReference>
<dbReference type="Gene3D" id="2.70.9.10">
    <property type="entry name" value="Adenovirus Type 2 Hexon, domain 4"/>
    <property type="match status" value="1"/>
</dbReference>
<reference evidence="10" key="1">
    <citation type="submission" date="2018-10" db="EMBL/GenBank/DDBJ databases">
        <title>Hidden diversity of soil giant viruses.</title>
        <authorList>
            <person name="Schulz F."/>
            <person name="Alteio L."/>
            <person name="Goudeau D."/>
            <person name="Ryan E.M."/>
            <person name="Malmstrom R.R."/>
            <person name="Blanchard J."/>
            <person name="Woyke T."/>
        </authorList>
    </citation>
    <scope>NUCLEOTIDE SEQUENCE</scope>
    <source>
        <strain evidence="10">EDV1</strain>
    </source>
</reference>
<evidence type="ECO:0000259" key="9">
    <source>
        <dbReference type="PROSITE" id="PS50089"/>
    </source>
</evidence>
<accession>A0A3G4ZST2</accession>